<evidence type="ECO:0000313" key="2">
    <source>
        <dbReference type="EMBL" id="KAL3842145.1"/>
    </source>
</evidence>
<accession>A0ABD3TZD2</accession>
<keyword evidence="3" id="KW-1185">Reference proteome</keyword>
<name>A0ABD3TZD2_SINWO</name>
<evidence type="ECO:0000313" key="3">
    <source>
        <dbReference type="Proteomes" id="UP001634394"/>
    </source>
</evidence>
<dbReference type="AlphaFoldDB" id="A0ABD3TZD2"/>
<proteinExistence type="predicted"/>
<reference evidence="2 3" key="1">
    <citation type="submission" date="2024-11" db="EMBL/GenBank/DDBJ databases">
        <title>Chromosome-level genome assembly of the freshwater bivalve Anodonta woodiana.</title>
        <authorList>
            <person name="Chen X."/>
        </authorList>
    </citation>
    <scope>NUCLEOTIDE SEQUENCE [LARGE SCALE GENOMIC DNA]</scope>
    <source>
        <strain evidence="2">MN2024</strain>
        <tissue evidence="2">Gills</tissue>
    </source>
</reference>
<organism evidence="2 3">
    <name type="scientific">Sinanodonta woodiana</name>
    <name type="common">Chinese pond mussel</name>
    <name type="synonym">Anodonta woodiana</name>
    <dbReference type="NCBI Taxonomy" id="1069815"/>
    <lineage>
        <taxon>Eukaryota</taxon>
        <taxon>Metazoa</taxon>
        <taxon>Spiralia</taxon>
        <taxon>Lophotrochozoa</taxon>
        <taxon>Mollusca</taxon>
        <taxon>Bivalvia</taxon>
        <taxon>Autobranchia</taxon>
        <taxon>Heteroconchia</taxon>
        <taxon>Palaeoheterodonta</taxon>
        <taxon>Unionida</taxon>
        <taxon>Unionoidea</taxon>
        <taxon>Unionidae</taxon>
        <taxon>Unioninae</taxon>
        <taxon>Sinanodonta</taxon>
    </lineage>
</organism>
<comment type="caution">
    <text evidence="2">The sequence shown here is derived from an EMBL/GenBank/DDBJ whole genome shotgun (WGS) entry which is preliminary data.</text>
</comment>
<dbReference type="Proteomes" id="UP001634394">
    <property type="component" value="Unassembled WGS sequence"/>
</dbReference>
<evidence type="ECO:0000256" key="1">
    <source>
        <dbReference type="SAM" id="MobiDB-lite"/>
    </source>
</evidence>
<feature type="compositionally biased region" description="Basic and acidic residues" evidence="1">
    <location>
        <begin position="1"/>
        <end position="13"/>
    </location>
</feature>
<sequence length="82" mass="9355">MADHVSEKDKLIPDLDEDSERNNLVEMEEELVDMKNNVDYLATKDEEELDQVSDVSSNSRQVFTSGVPPSISCRIPHLHKLE</sequence>
<dbReference type="EMBL" id="JBJQND010000017">
    <property type="protein sequence ID" value="KAL3842145.1"/>
    <property type="molecule type" value="Genomic_DNA"/>
</dbReference>
<protein>
    <submittedName>
        <fullName evidence="2">Uncharacterized protein</fullName>
    </submittedName>
</protein>
<feature type="non-terminal residue" evidence="2">
    <location>
        <position position="82"/>
    </location>
</feature>
<feature type="region of interest" description="Disordered" evidence="1">
    <location>
        <begin position="1"/>
        <end position="21"/>
    </location>
</feature>
<gene>
    <name evidence="2" type="ORF">ACJMK2_020191</name>
</gene>